<accession>A0ABT0FP50</accession>
<dbReference type="EMBL" id="JAKRKC020000001">
    <property type="protein sequence ID" value="MCK2214114.1"/>
    <property type="molecule type" value="Genomic_DNA"/>
</dbReference>
<dbReference type="Gene3D" id="3.40.50.720">
    <property type="entry name" value="NAD(P)-binding Rossmann-like Domain"/>
    <property type="match status" value="1"/>
</dbReference>
<protein>
    <submittedName>
        <fullName evidence="2">NADP-dependent oxidoreductase</fullName>
    </submittedName>
</protein>
<dbReference type="CDD" id="cd05289">
    <property type="entry name" value="MDR_like_2"/>
    <property type="match status" value="1"/>
</dbReference>
<gene>
    <name evidence="2" type="ORF">MF672_009970</name>
</gene>
<proteinExistence type="predicted"/>
<dbReference type="InterPro" id="IPR052585">
    <property type="entry name" value="Lipid_raft_assoc_Zn_ADH"/>
</dbReference>
<dbReference type="InterPro" id="IPR011032">
    <property type="entry name" value="GroES-like_sf"/>
</dbReference>
<dbReference type="InterPro" id="IPR020843">
    <property type="entry name" value="ER"/>
</dbReference>
<evidence type="ECO:0000259" key="1">
    <source>
        <dbReference type="SMART" id="SM00829"/>
    </source>
</evidence>
<organism evidence="2 3">
    <name type="scientific">Actinomadura luzonensis</name>
    <dbReference type="NCBI Taxonomy" id="2805427"/>
    <lineage>
        <taxon>Bacteria</taxon>
        <taxon>Bacillati</taxon>
        <taxon>Actinomycetota</taxon>
        <taxon>Actinomycetes</taxon>
        <taxon>Streptosporangiales</taxon>
        <taxon>Thermomonosporaceae</taxon>
        <taxon>Actinomadura</taxon>
    </lineage>
</organism>
<evidence type="ECO:0000313" key="2">
    <source>
        <dbReference type="EMBL" id="MCK2214114.1"/>
    </source>
</evidence>
<reference evidence="2 3" key="1">
    <citation type="submission" date="2022-04" db="EMBL/GenBank/DDBJ databases">
        <title>Genome draft of Actinomadura sp. ATCC 31491.</title>
        <authorList>
            <person name="Shi X."/>
            <person name="Du Y."/>
        </authorList>
    </citation>
    <scope>NUCLEOTIDE SEQUENCE [LARGE SCALE GENOMIC DNA]</scope>
    <source>
        <strain evidence="2 3">ATCC 31491</strain>
    </source>
</reference>
<dbReference type="InterPro" id="IPR036291">
    <property type="entry name" value="NAD(P)-bd_dom_sf"/>
</dbReference>
<dbReference type="SUPFAM" id="SSF51735">
    <property type="entry name" value="NAD(P)-binding Rossmann-fold domains"/>
    <property type="match status" value="1"/>
</dbReference>
<evidence type="ECO:0000313" key="3">
    <source>
        <dbReference type="Proteomes" id="UP001317259"/>
    </source>
</evidence>
<dbReference type="Pfam" id="PF13602">
    <property type="entry name" value="ADH_zinc_N_2"/>
    <property type="match status" value="1"/>
</dbReference>
<dbReference type="SUPFAM" id="SSF50129">
    <property type="entry name" value="GroES-like"/>
    <property type="match status" value="1"/>
</dbReference>
<feature type="domain" description="Enoyl reductase (ER)" evidence="1">
    <location>
        <begin position="15"/>
        <end position="322"/>
    </location>
</feature>
<dbReference type="RefSeq" id="WP_242375560.1">
    <property type="nucleotide sequence ID" value="NZ_JAKRKC020000001.1"/>
</dbReference>
<sequence length="325" mass="34411">MTEQTMTAVRVHAFGGPEVLVAEEVPRPEPGPGDVLVRVRAAGLNPPDWYARTGFANIPEELRPALRLPFTPGSDISGVVAALGPGVTEWEVGDEVFGLVRFPPVDGDGGRGYAEYTTSPASHLARKPAALDHVEAAGIPMAGLTAYQFLFDHVRLEPGRTVLVNGAAGGVGHFLIQLATNTRDARVIAVASGRHERFLRDLGAAEFVDYTVTPPEDVVRDVDHLFDTVGGPEGHRLVPVVAPGGTISPVFLGEYHRERAAARGITFPSGQVRSDGGQLAELARLADAGLLRVGLDSVHPLADAAKAHERAEQGHIQGKIVLQVA</sequence>
<dbReference type="Proteomes" id="UP001317259">
    <property type="component" value="Unassembled WGS sequence"/>
</dbReference>
<keyword evidence="3" id="KW-1185">Reference proteome</keyword>
<comment type="caution">
    <text evidence="2">The sequence shown here is derived from an EMBL/GenBank/DDBJ whole genome shotgun (WGS) entry which is preliminary data.</text>
</comment>
<dbReference type="InterPro" id="IPR013154">
    <property type="entry name" value="ADH-like_N"/>
</dbReference>
<dbReference type="SMART" id="SM00829">
    <property type="entry name" value="PKS_ER"/>
    <property type="match status" value="1"/>
</dbReference>
<dbReference type="PANTHER" id="PTHR43482:SF1">
    <property type="entry name" value="PROTEIN AST1-RELATED"/>
    <property type="match status" value="1"/>
</dbReference>
<dbReference type="Pfam" id="PF08240">
    <property type="entry name" value="ADH_N"/>
    <property type="match status" value="1"/>
</dbReference>
<dbReference type="PANTHER" id="PTHR43482">
    <property type="entry name" value="PROTEIN AST1-RELATED"/>
    <property type="match status" value="1"/>
</dbReference>
<name>A0ABT0FP50_9ACTN</name>
<dbReference type="Gene3D" id="3.90.180.10">
    <property type="entry name" value="Medium-chain alcohol dehydrogenases, catalytic domain"/>
    <property type="match status" value="1"/>
</dbReference>